<name>A0A098LH59_9BACT</name>
<organism evidence="1 2">
    <name type="scientific">Sporocytophaga myxococcoides</name>
    <dbReference type="NCBI Taxonomy" id="153721"/>
    <lineage>
        <taxon>Bacteria</taxon>
        <taxon>Pseudomonadati</taxon>
        <taxon>Bacteroidota</taxon>
        <taxon>Cytophagia</taxon>
        <taxon>Cytophagales</taxon>
        <taxon>Cytophagaceae</taxon>
        <taxon>Sporocytophaga</taxon>
    </lineage>
</organism>
<sequence length="140" mass="16574">MNLLISVFVFFISQFNVVQKDSKEKFVDELLRLTKTRESAEVVINSIIRKQVQNKPKAPSNIEFEIKKSINYETYLNQVKRIYYSNYSELELKELIKIYREGDFELFKSKTQKIEKPIYDVGLAFGKDCAKIINDKLKNY</sequence>
<reference evidence="1 2" key="1">
    <citation type="submission" date="2014-09" db="EMBL/GenBank/DDBJ databases">
        <title>Sporocytophaga myxococcoides PG-01 genome sequencing.</title>
        <authorList>
            <person name="Liu L."/>
            <person name="Gao P.J."/>
            <person name="Chen G.J."/>
            <person name="Wang L.S."/>
        </authorList>
    </citation>
    <scope>NUCLEOTIDE SEQUENCE [LARGE SCALE GENOMIC DNA]</scope>
    <source>
        <strain evidence="1 2">PG-01</strain>
    </source>
</reference>
<protein>
    <recommendedName>
        <fullName evidence="3">DUF2059 domain-containing protein</fullName>
    </recommendedName>
</protein>
<evidence type="ECO:0008006" key="3">
    <source>
        <dbReference type="Google" id="ProtNLM"/>
    </source>
</evidence>
<dbReference type="EMBL" id="BBLT01000005">
    <property type="protein sequence ID" value="GAL85774.1"/>
    <property type="molecule type" value="Genomic_DNA"/>
</dbReference>
<comment type="caution">
    <text evidence="1">The sequence shown here is derived from an EMBL/GenBank/DDBJ whole genome shotgun (WGS) entry which is preliminary data.</text>
</comment>
<proteinExistence type="predicted"/>
<accession>A0A098LH59</accession>
<dbReference type="AlphaFoldDB" id="A0A098LH59"/>
<dbReference type="RefSeq" id="WP_045464615.1">
    <property type="nucleotide sequence ID" value="NZ_BBLT01000005.1"/>
</dbReference>
<keyword evidence="2" id="KW-1185">Reference proteome</keyword>
<evidence type="ECO:0000313" key="1">
    <source>
        <dbReference type="EMBL" id="GAL85774.1"/>
    </source>
</evidence>
<gene>
    <name evidence="1" type="ORF">MYP_3003</name>
</gene>
<dbReference type="Proteomes" id="UP000030185">
    <property type="component" value="Unassembled WGS sequence"/>
</dbReference>
<evidence type="ECO:0000313" key="2">
    <source>
        <dbReference type="Proteomes" id="UP000030185"/>
    </source>
</evidence>